<dbReference type="GO" id="GO:0043565">
    <property type="term" value="F:sequence-specific DNA binding"/>
    <property type="evidence" value="ECO:0007669"/>
    <property type="project" value="InterPro"/>
</dbReference>
<dbReference type="SUPFAM" id="SSF55136">
    <property type="entry name" value="Probable bacterial effector-binding domain"/>
    <property type="match status" value="1"/>
</dbReference>
<dbReference type="Gene3D" id="1.10.10.60">
    <property type="entry name" value="Homeodomain-like"/>
    <property type="match status" value="2"/>
</dbReference>
<dbReference type="SMART" id="SM00342">
    <property type="entry name" value="HTH_ARAC"/>
    <property type="match status" value="1"/>
</dbReference>
<keyword evidence="1" id="KW-0805">Transcription regulation</keyword>
<dbReference type="Gene3D" id="3.20.80.10">
    <property type="entry name" value="Regulatory factor, effector binding domain"/>
    <property type="match status" value="1"/>
</dbReference>
<dbReference type="InterPro" id="IPR018060">
    <property type="entry name" value="HTH_AraC"/>
</dbReference>
<dbReference type="PRINTS" id="PR00032">
    <property type="entry name" value="HTHARAC"/>
</dbReference>
<dbReference type="GO" id="GO:0003700">
    <property type="term" value="F:DNA-binding transcription factor activity"/>
    <property type="evidence" value="ECO:0007669"/>
    <property type="project" value="InterPro"/>
</dbReference>
<dbReference type="InterPro" id="IPR029441">
    <property type="entry name" value="Cass2"/>
</dbReference>
<evidence type="ECO:0000259" key="4">
    <source>
        <dbReference type="PROSITE" id="PS01124"/>
    </source>
</evidence>
<proteinExistence type="predicted"/>
<dbReference type="PANTHER" id="PTHR47504">
    <property type="entry name" value="RIGHT ORIGIN-BINDING PROTEIN"/>
    <property type="match status" value="1"/>
</dbReference>
<dbReference type="Proteomes" id="UP000050996">
    <property type="component" value="Unassembled WGS sequence"/>
</dbReference>
<dbReference type="InterPro" id="IPR050959">
    <property type="entry name" value="MarA-like"/>
</dbReference>
<dbReference type="PATRIC" id="fig|1637975.4.peg.2779"/>
<sequence length="304" mass="36037">MKYVQQIQILQKVIDYIDEHIKEEIYPKDLANLAGYSPYHFYRLFNRHIGFSIMEYVLRRKLQYALFELANEKKIIEIAMEYGFHTHAGFTKAFKRCFGCPPSLYKLHCPVSRPNRLDLKKLQQKEVGGIILQPKLISRNAFWVAGKMFEIQAGNISFTRDAPAFWEDGGFNDGSVETDLYKLLNPKKHGEYCFNISHDIFENHFTFLFAVDYDHITEIPLEMVKWEIPAATYAVFRTPLVEEDQFVSSIKGTWRYIIEDWLPHSGYEVDENSYDFEYYDEYCHHWEHEKIFMEIHLPVKRKGG</sequence>
<evidence type="ECO:0000313" key="5">
    <source>
        <dbReference type="EMBL" id="KQL19663.1"/>
    </source>
</evidence>
<organism evidence="5 6">
    <name type="scientific">Cytobacillus solani</name>
    <dbReference type="NCBI Taxonomy" id="1637975"/>
    <lineage>
        <taxon>Bacteria</taxon>
        <taxon>Bacillati</taxon>
        <taxon>Bacillota</taxon>
        <taxon>Bacilli</taxon>
        <taxon>Bacillales</taxon>
        <taxon>Bacillaceae</taxon>
        <taxon>Cytobacillus</taxon>
    </lineage>
</organism>
<dbReference type="InterPro" id="IPR020449">
    <property type="entry name" value="Tscrpt_reg_AraC-type_HTH"/>
</dbReference>
<evidence type="ECO:0000313" key="6">
    <source>
        <dbReference type="Proteomes" id="UP000050996"/>
    </source>
</evidence>
<dbReference type="Pfam" id="PF14526">
    <property type="entry name" value="Cass2"/>
    <property type="match status" value="1"/>
</dbReference>
<accession>A0A0Q3VHF3</accession>
<dbReference type="PROSITE" id="PS01124">
    <property type="entry name" value="HTH_ARAC_FAMILY_2"/>
    <property type="match status" value="1"/>
</dbReference>
<evidence type="ECO:0000256" key="2">
    <source>
        <dbReference type="ARBA" id="ARBA00023125"/>
    </source>
</evidence>
<protein>
    <submittedName>
        <fullName evidence="5">AraC family transcriptional regulator</fullName>
    </submittedName>
</protein>
<dbReference type="STRING" id="1637975.AN957_14530"/>
<keyword evidence="2" id="KW-0238">DNA-binding</keyword>
<dbReference type="AlphaFoldDB" id="A0A0Q3VHF3"/>
<dbReference type="InterPro" id="IPR010499">
    <property type="entry name" value="AraC_E-bd"/>
</dbReference>
<dbReference type="PANTHER" id="PTHR47504:SF5">
    <property type="entry name" value="RIGHT ORIGIN-BINDING PROTEIN"/>
    <property type="match status" value="1"/>
</dbReference>
<comment type="caution">
    <text evidence="5">The sequence shown here is derived from an EMBL/GenBank/DDBJ whole genome shotgun (WGS) entry which is preliminary data.</text>
</comment>
<evidence type="ECO:0000256" key="1">
    <source>
        <dbReference type="ARBA" id="ARBA00023015"/>
    </source>
</evidence>
<feature type="domain" description="HTH araC/xylS-type" evidence="4">
    <location>
        <begin position="11"/>
        <end position="108"/>
    </location>
</feature>
<dbReference type="Pfam" id="PF12833">
    <property type="entry name" value="HTH_18"/>
    <property type="match status" value="1"/>
</dbReference>
<reference evidence="5 6" key="1">
    <citation type="submission" date="2015-09" db="EMBL/GenBank/DDBJ databases">
        <title>Genome sequencing project for genomic taxonomy and phylogenomics of Bacillus-like bacteria.</title>
        <authorList>
            <person name="Liu B."/>
            <person name="Wang J."/>
            <person name="Zhu Y."/>
            <person name="Liu G."/>
            <person name="Chen Q."/>
            <person name="Chen Z."/>
            <person name="Lan J."/>
            <person name="Che J."/>
            <person name="Ge C."/>
            <person name="Shi H."/>
            <person name="Pan Z."/>
            <person name="Liu X."/>
        </authorList>
    </citation>
    <scope>NUCLEOTIDE SEQUENCE [LARGE SCALE GENOMIC DNA]</scope>
    <source>
        <strain evidence="5 6">FJAT-18043</strain>
    </source>
</reference>
<dbReference type="SMART" id="SM00871">
    <property type="entry name" value="AraC_E_bind"/>
    <property type="match status" value="1"/>
</dbReference>
<name>A0A0Q3VHF3_9BACI</name>
<dbReference type="PROSITE" id="PS00041">
    <property type="entry name" value="HTH_ARAC_FAMILY_1"/>
    <property type="match status" value="1"/>
</dbReference>
<gene>
    <name evidence="5" type="ORF">AN957_14530</name>
</gene>
<dbReference type="EMBL" id="LJIX01000006">
    <property type="protein sequence ID" value="KQL19663.1"/>
    <property type="molecule type" value="Genomic_DNA"/>
</dbReference>
<keyword evidence="6" id="KW-1185">Reference proteome</keyword>
<dbReference type="InterPro" id="IPR018062">
    <property type="entry name" value="HTH_AraC-typ_CS"/>
</dbReference>
<dbReference type="SUPFAM" id="SSF46689">
    <property type="entry name" value="Homeodomain-like"/>
    <property type="match status" value="2"/>
</dbReference>
<dbReference type="InterPro" id="IPR009057">
    <property type="entry name" value="Homeodomain-like_sf"/>
</dbReference>
<dbReference type="InterPro" id="IPR011256">
    <property type="entry name" value="Reg_factor_effector_dom_sf"/>
</dbReference>
<evidence type="ECO:0000256" key="3">
    <source>
        <dbReference type="ARBA" id="ARBA00023163"/>
    </source>
</evidence>
<keyword evidence="3" id="KW-0804">Transcription</keyword>